<comment type="subcellular location">
    <subcellularLocation>
        <location evidence="1">Membrane</location>
        <topology evidence="1">Multi-pass membrane protein</topology>
    </subcellularLocation>
</comment>
<gene>
    <name evidence="8" type="primary">LOC107064315</name>
</gene>
<dbReference type="PROSITE" id="PS50850">
    <property type="entry name" value="MFS"/>
    <property type="match status" value="1"/>
</dbReference>
<keyword evidence="4 5" id="KW-0472">Membrane</keyword>
<feature type="transmembrane region" description="Helical" evidence="5">
    <location>
        <begin position="6"/>
        <end position="24"/>
    </location>
</feature>
<accession>A0ABM1HWM9</accession>
<protein>
    <submittedName>
        <fullName evidence="8">Organic cation transporter protein-like</fullName>
    </submittedName>
</protein>
<feature type="transmembrane region" description="Helical" evidence="5">
    <location>
        <begin position="90"/>
        <end position="112"/>
    </location>
</feature>
<evidence type="ECO:0000256" key="3">
    <source>
        <dbReference type="ARBA" id="ARBA00022989"/>
    </source>
</evidence>
<dbReference type="RefSeq" id="XP_015172366.1">
    <property type="nucleotide sequence ID" value="XM_015316880.1"/>
</dbReference>
<feature type="transmembrane region" description="Helical" evidence="5">
    <location>
        <begin position="54"/>
        <end position="78"/>
    </location>
</feature>
<sequence length="347" mass="38821">MKATVQTAVSVGKFVGAFVFGVLADKYGRKITYLASCLIYIISGPIIAVTHKYIIMLICRVGLGVAGIGIYQAAYSILIEICPPHLRSTLGVMFNQSYALGMILIAIIAYFIREWRILQIYISLPAFILILHMLAIPESPRWLYYSKHKARAWRMVENFVTPEQQQLIAERRMSVTIQKGKKLTRIQELKKSLGYLKNKEMSLRLILNWTIWFSTSMSYYALLITASLLKIDTYLYTGLSGVAEGLSYIIVIPLLNIIGRRGTSFSLLLCASGAFAILLIVPSHLKMITMFTALFGKLCVSSVYVAVIIHCSELFPTVMRNIAIGTSSTWAHIGSTLAPYLVDYFVS</sequence>
<evidence type="ECO:0000256" key="1">
    <source>
        <dbReference type="ARBA" id="ARBA00004141"/>
    </source>
</evidence>
<evidence type="ECO:0000313" key="7">
    <source>
        <dbReference type="Proteomes" id="UP000694924"/>
    </source>
</evidence>
<keyword evidence="2 5" id="KW-0812">Transmembrane</keyword>
<organism evidence="7 8">
    <name type="scientific">Polistes dominula</name>
    <name type="common">European paper wasp</name>
    <name type="synonym">Vespa dominula</name>
    <dbReference type="NCBI Taxonomy" id="743375"/>
    <lineage>
        <taxon>Eukaryota</taxon>
        <taxon>Metazoa</taxon>
        <taxon>Ecdysozoa</taxon>
        <taxon>Arthropoda</taxon>
        <taxon>Hexapoda</taxon>
        <taxon>Insecta</taxon>
        <taxon>Pterygota</taxon>
        <taxon>Neoptera</taxon>
        <taxon>Endopterygota</taxon>
        <taxon>Hymenoptera</taxon>
        <taxon>Apocrita</taxon>
        <taxon>Aculeata</taxon>
        <taxon>Vespoidea</taxon>
        <taxon>Vespidae</taxon>
        <taxon>Polistinae</taxon>
        <taxon>Polistini</taxon>
        <taxon>Polistes</taxon>
    </lineage>
</organism>
<feature type="transmembrane region" description="Helical" evidence="5">
    <location>
        <begin position="265"/>
        <end position="285"/>
    </location>
</feature>
<dbReference type="InterPro" id="IPR036259">
    <property type="entry name" value="MFS_trans_sf"/>
</dbReference>
<feature type="transmembrane region" description="Helical" evidence="5">
    <location>
        <begin position="31"/>
        <end position="48"/>
    </location>
</feature>
<dbReference type="GeneID" id="107064315"/>
<dbReference type="InterPro" id="IPR020846">
    <property type="entry name" value="MFS_dom"/>
</dbReference>
<feature type="transmembrane region" description="Helical" evidence="5">
    <location>
        <begin position="118"/>
        <end position="137"/>
    </location>
</feature>
<dbReference type="PANTHER" id="PTHR24064">
    <property type="entry name" value="SOLUTE CARRIER FAMILY 22 MEMBER"/>
    <property type="match status" value="1"/>
</dbReference>
<dbReference type="InterPro" id="IPR005828">
    <property type="entry name" value="MFS_sugar_transport-like"/>
</dbReference>
<evidence type="ECO:0000313" key="8">
    <source>
        <dbReference type="RefSeq" id="XP_015172366.1"/>
    </source>
</evidence>
<dbReference type="SUPFAM" id="SSF103473">
    <property type="entry name" value="MFS general substrate transporter"/>
    <property type="match status" value="1"/>
</dbReference>
<feature type="transmembrane region" description="Helical" evidence="5">
    <location>
        <begin position="205"/>
        <end position="228"/>
    </location>
</feature>
<name>A0ABM1HWM9_POLDO</name>
<feature type="transmembrane region" description="Helical" evidence="5">
    <location>
        <begin position="234"/>
        <end position="258"/>
    </location>
</feature>
<evidence type="ECO:0000256" key="5">
    <source>
        <dbReference type="SAM" id="Phobius"/>
    </source>
</evidence>
<proteinExistence type="predicted"/>
<dbReference type="Pfam" id="PF00083">
    <property type="entry name" value="Sugar_tr"/>
    <property type="match status" value="1"/>
</dbReference>
<keyword evidence="3 5" id="KW-1133">Transmembrane helix</keyword>
<evidence type="ECO:0000256" key="2">
    <source>
        <dbReference type="ARBA" id="ARBA00022692"/>
    </source>
</evidence>
<keyword evidence="7" id="KW-1185">Reference proteome</keyword>
<dbReference type="Gene3D" id="1.20.1250.20">
    <property type="entry name" value="MFS general substrate transporter like domains"/>
    <property type="match status" value="1"/>
</dbReference>
<evidence type="ECO:0000256" key="4">
    <source>
        <dbReference type="ARBA" id="ARBA00023136"/>
    </source>
</evidence>
<feature type="domain" description="Major facilitator superfamily (MFS) profile" evidence="6">
    <location>
        <begin position="1"/>
        <end position="347"/>
    </location>
</feature>
<reference evidence="8" key="1">
    <citation type="submission" date="2025-08" db="UniProtKB">
        <authorList>
            <consortium name="RefSeq"/>
        </authorList>
    </citation>
    <scope>IDENTIFICATION</scope>
    <source>
        <tissue evidence="8">Whole body</tissue>
    </source>
</reference>
<evidence type="ECO:0000259" key="6">
    <source>
        <dbReference type="PROSITE" id="PS50850"/>
    </source>
</evidence>
<feature type="transmembrane region" description="Helical" evidence="5">
    <location>
        <begin position="291"/>
        <end position="311"/>
    </location>
</feature>
<dbReference type="Proteomes" id="UP000694924">
    <property type="component" value="Unplaced"/>
</dbReference>